<reference evidence="1" key="1">
    <citation type="submission" date="2018-02" db="EMBL/GenBank/DDBJ databases">
        <title>Rhizophora mucronata_Transcriptome.</title>
        <authorList>
            <person name="Meera S.P."/>
            <person name="Sreeshan A."/>
            <person name="Augustine A."/>
        </authorList>
    </citation>
    <scope>NUCLEOTIDE SEQUENCE</scope>
    <source>
        <tissue evidence="1">Leaf</tissue>
    </source>
</reference>
<sequence>MMSFRGCWLKIETNVCHPINRKLARRGKRCHVGILQIVSCKLRSFELDIHQNNFRALSN</sequence>
<accession>A0A2P2J7J4</accession>
<name>A0A2P2J7J4_RHIMU</name>
<dbReference type="AlphaFoldDB" id="A0A2P2J7J4"/>
<proteinExistence type="predicted"/>
<protein>
    <submittedName>
        <fullName evidence="1">Uncharacterized protein</fullName>
    </submittedName>
</protein>
<dbReference type="EMBL" id="GGEC01008956">
    <property type="protein sequence ID" value="MBW89439.1"/>
    <property type="molecule type" value="Transcribed_RNA"/>
</dbReference>
<organism evidence="1">
    <name type="scientific">Rhizophora mucronata</name>
    <name type="common">Asiatic mangrove</name>
    <dbReference type="NCBI Taxonomy" id="61149"/>
    <lineage>
        <taxon>Eukaryota</taxon>
        <taxon>Viridiplantae</taxon>
        <taxon>Streptophyta</taxon>
        <taxon>Embryophyta</taxon>
        <taxon>Tracheophyta</taxon>
        <taxon>Spermatophyta</taxon>
        <taxon>Magnoliopsida</taxon>
        <taxon>eudicotyledons</taxon>
        <taxon>Gunneridae</taxon>
        <taxon>Pentapetalae</taxon>
        <taxon>rosids</taxon>
        <taxon>fabids</taxon>
        <taxon>Malpighiales</taxon>
        <taxon>Rhizophoraceae</taxon>
        <taxon>Rhizophora</taxon>
    </lineage>
</organism>
<evidence type="ECO:0000313" key="1">
    <source>
        <dbReference type="EMBL" id="MBW89439.1"/>
    </source>
</evidence>